<dbReference type="Proteomes" id="UP000803884">
    <property type="component" value="Unassembled WGS sequence"/>
</dbReference>
<evidence type="ECO:0000313" key="12">
    <source>
        <dbReference type="Proteomes" id="UP000803884"/>
    </source>
</evidence>
<dbReference type="SUPFAM" id="SSF51445">
    <property type="entry name" value="(Trans)glycosidases"/>
    <property type="match status" value="1"/>
</dbReference>
<keyword evidence="6 9" id="KW-0472">Membrane</keyword>
<keyword evidence="5 9" id="KW-0732">Signal</keyword>
<comment type="caution">
    <text evidence="11">The sequence shown here is derived from an EMBL/GenBank/DDBJ whole genome shotgun (WGS) entry which is preliminary data.</text>
</comment>
<feature type="compositionally biased region" description="Polar residues" evidence="10">
    <location>
        <begin position="393"/>
        <end position="404"/>
    </location>
</feature>
<dbReference type="EMBL" id="JAAQHG020000032">
    <property type="protein sequence ID" value="KAL1583741.1"/>
    <property type="molecule type" value="Genomic_DNA"/>
</dbReference>
<dbReference type="PANTHER" id="PTHR31468">
    <property type="entry name" value="1,3-BETA-GLUCANOSYLTRANSFERASE GAS1"/>
    <property type="match status" value="1"/>
</dbReference>
<dbReference type="GO" id="GO:0031505">
    <property type="term" value="P:fungal-type cell wall organization"/>
    <property type="evidence" value="ECO:0007669"/>
    <property type="project" value="TreeGrafter"/>
</dbReference>
<comment type="subcellular location">
    <subcellularLocation>
        <location evidence="1 9">Cell membrane</location>
        <topology evidence="1 9">Lipid-anchor</topology>
        <topology evidence="1 9">GPI-anchor</topology>
    </subcellularLocation>
</comment>
<evidence type="ECO:0000313" key="11">
    <source>
        <dbReference type="EMBL" id="KAL1583741.1"/>
    </source>
</evidence>
<proteinExistence type="inferred from homology"/>
<evidence type="ECO:0000256" key="6">
    <source>
        <dbReference type="ARBA" id="ARBA00023136"/>
    </source>
</evidence>
<feature type="chain" id="PRO_5044047555" description="1,3-beta-glucanosyltransferase" evidence="9">
    <location>
        <begin position="21"/>
        <end position="472"/>
    </location>
</feature>
<dbReference type="PANTHER" id="PTHR31468:SF5">
    <property type="entry name" value="1,3-BETA-GLUCANOSYLTRANSFERASE GAS5"/>
    <property type="match status" value="1"/>
</dbReference>
<dbReference type="GO" id="GO:0042124">
    <property type="term" value="F:1,3-beta-glucanosyltransferase activity"/>
    <property type="evidence" value="ECO:0007669"/>
    <property type="project" value="TreeGrafter"/>
</dbReference>
<dbReference type="GO" id="GO:0098552">
    <property type="term" value="C:side of membrane"/>
    <property type="evidence" value="ECO:0007669"/>
    <property type="project" value="UniProtKB-KW"/>
</dbReference>
<keyword evidence="12" id="KW-1185">Reference proteome</keyword>
<dbReference type="AlphaFoldDB" id="A0AB34KHV2"/>
<feature type="compositionally biased region" description="Low complexity" evidence="10">
    <location>
        <begin position="420"/>
        <end position="436"/>
    </location>
</feature>
<comment type="similarity">
    <text evidence="2 9">Belongs to the glycosyl hydrolase 72 family.</text>
</comment>
<accession>A0AB34KHV2</accession>
<reference evidence="11 12" key="1">
    <citation type="journal article" date="2020" name="Microbiol. Resour. Announc.">
        <title>Draft Genome Sequence of a Cladosporium Species Isolated from the Mesophotic Ascidian Didemnum maculosum.</title>
        <authorList>
            <person name="Gioti A."/>
            <person name="Siaperas R."/>
            <person name="Nikolaivits E."/>
            <person name="Le Goff G."/>
            <person name="Ouazzani J."/>
            <person name="Kotoulas G."/>
            <person name="Topakas E."/>
        </authorList>
    </citation>
    <scope>NUCLEOTIDE SEQUENCE [LARGE SCALE GENOMIC DNA]</scope>
    <source>
        <strain evidence="11 12">TM138-S3</strain>
    </source>
</reference>
<dbReference type="RefSeq" id="XP_069226848.1">
    <property type="nucleotide sequence ID" value="XM_069376114.1"/>
</dbReference>
<dbReference type="InterPro" id="IPR017853">
    <property type="entry name" value="GH"/>
</dbReference>
<organism evidence="11 12">
    <name type="scientific">Cladosporium halotolerans</name>
    <dbReference type="NCBI Taxonomy" id="1052096"/>
    <lineage>
        <taxon>Eukaryota</taxon>
        <taxon>Fungi</taxon>
        <taxon>Dikarya</taxon>
        <taxon>Ascomycota</taxon>
        <taxon>Pezizomycotina</taxon>
        <taxon>Dothideomycetes</taxon>
        <taxon>Dothideomycetidae</taxon>
        <taxon>Cladosporiales</taxon>
        <taxon>Cladosporiaceae</taxon>
        <taxon>Cladosporium</taxon>
    </lineage>
</organism>
<evidence type="ECO:0000256" key="2">
    <source>
        <dbReference type="ARBA" id="ARBA00007528"/>
    </source>
</evidence>
<evidence type="ECO:0000256" key="5">
    <source>
        <dbReference type="ARBA" id="ARBA00022729"/>
    </source>
</evidence>
<gene>
    <name evidence="11" type="ORF">WHR41_07510</name>
</gene>
<evidence type="ECO:0000256" key="1">
    <source>
        <dbReference type="ARBA" id="ARBA00004609"/>
    </source>
</evidence>
<evidence type="ECO:0000256" key="7">
    <source>
        <dbReference type="ARBA" id="ARBA00023180"/>
    </source>
</evidence>
<sequence>MKSVFTAAVAAASLVSGAFAGRVKKRQAGNLPPVTVSGNAFMAGEDRFFIRGVAYQPGGAADAADPLLDTEALAADIEMFRELGINTIRIYTVDNAGDHEEAMRMLDEAGIYLALDASTPEYSLNRADLESLHWSYNTDYLQHLFATIDEFAGYSNLLLFFSGNEVINARNNTNAAPYIKAVTRDMKRYIGAQADRRIPVGYSAADVKENIYQQAVYFSCGEDDNARSDFFAFNDYAWCDPSSFTISGWDQKVELYSNYSLPIFLSEFGCITNRRDWNEIEALMSENMTAVYSGGLAYEFTIEPNGYGLVELGSNGAAEPNADFDRLADAFAANPAPTGMAGAKSEEEAVHLECPAESEDWPLDTNNLPEIPSSAEQLITDGAGEAPGLDGPGSQTSGAEQSATEPDLSNGVTTSEDTTNESGGSSNNNANSDSGSSGSGSGSGDSESAAGSVNAAFGTVVVAAVAAMALVN</sequence>
<dbReference type="GO" id="GO:0071970">
    <property type="term" value="P:fungal-type cell wall (1-&gt;3)-beta-D-glucan biosynthetic process"/>
    <property type="evidence" value="ECO:0007669"/>
    <property type="project" value="TreeGrafter"/>
</dbReference>
<comment type="function">
    <text evidence="9">Splits internally a 1,3-beta-glucan molecule and transfers the newly generated reducing end (the donor) to the non-reducing end of another 1,3-beta-glucan molecule (the acceptor) forming a 1,3-beta linkage, resulting in the elongation of 1,3-beta-glucan chains in the cell wall.</text>
</comment>
<protein>
    <recommendedName>
        <fullName evidence="9">1,3-beta-glucanosyltransferase</fullName>
        <ecNumber evidence="9">2.4.1.-</ecNumber>
    </recommendedName>
</protein>
<dbReference type="EC" id="2.4.1.-" evidence="9"/>
<dbReference type="InterPro" id="IPR004886">
    <property type="entry name" value="Glucanosyltransferase"/>
</dbReference>
<dbReference type="GeneID" id="96008952"/>
<evidence type="ECO:0000256" key="9">
    <source>
        <dbReference type="RuleBase" id="RU361209"/>
    </source>
</evidence>
<evidence type="ECO:0000256" key="10">
    <source>
        <dbReference type="SAM" id="MobiDB-lite"/>
    </source>
</evidence>
<evidence type="ECO:0000256" key="3">
    <source>
        <dbReference type="ARBA" id="ARBA00022622"/>
    </source>
</evidence>
<keyword evidence="3 9" id="KW-0336">GPI-anchor</keyword>
<name>A0AB34KHV2_9PEZI</name>
<feature type="signal peptide" evidence="9">
    <location>
        <begin position="1"/>
        <end position="20"/>
    </location>
</feature>
<evidence type="ECO:0000256" key="8">
    <source>
        <dbReference type="ARBA" id="ARBA00023288"/>
    </source>
</evidence>
<keyword evidence="8 9" id="KW-0449">Lipoprotein</keyword>
<dbReference type="Pfam" id="PF03198">
    <property type="entry name" value="Glyco_hydro_72"/>
    <property type="match status" value="1"/>
</dbReference>
<dbReference type="GO" id="GO:0005886">
    <property type="term" value="C:plasma membrane"/>
    <property type="evidence" value="ECO:0007669"/>
    <property type="project" value="UniProtKB-SubCell"/>
</dbReference>
<keyword evidence="7" id="KW-0325">Glycoprotein</keyword>
<evidence type="ECO:0000256" key="4">
    <source>
        <dbReference type="ARBA" id="ARBA00022679"/>
    </source>
</evidence>
<feature type="region of interest" description="Disordered" evidence="10">
    <location>
        <begin position="381"/>
        <end position="451"/>
    </location>
</feature>
<dbReference type="Gene3D" id="3.20.20.80">
    <property type="entry name" value="Glycosidases"/>
    <property type="match status" value="1"/>
</dbReference>
<keyword evidence="4 9" id="KW-0808">Transferase</keyword>